<evidence type="ECO:0000256" key="1">
    <source>
        <dbReference type="SAM" id="MobiDB-lite"/>
    </source>
</evidence>
<sequence>MTSPLSVFSGFECTYIKQEDFGRAESEVNMNEEPLVNMEVVSNETDPLLFRYSKAAATHQSQDAFPVTWCEVQNVTACKRETTRGRSVEDGSSPEGLKAESCARASNEMEGRNGAANFSLQEVDVLHFLEDSNSEFLEVQSGGGDSDANPVEGEGNENEVHLRDSWAKHVRIDNGDWKWKNVCNSPKNIIVSAVSGVSERIERQFERNPSEINVLEKFLTEEFWIHIARETNIHAELSLHDIKPGTETKWFPVTTDELKAHFALCVLMSQVKKPSLQDYWTKRKILETPVFRETMPFSRFRDINRYLHFASDTEIDKIDRLRKVKPIIKFLQEKYRNMYVPGQNIAISESIMKFREIQHNSSRRTCGLKIYKLCETSTGYCWNFKVYQGKATDVESEVDEVSKMWDSEITVLKLCEKLLKGGRTIYMDIWCSSPSLFKYLLDRDTHAIGTVWARRKFMPAIWKDIKLERGELTFASSNGILAVKWRHKKDVHMLSTKHERPDMEETHGQDGGVMLKPNCVVEYISVMGGVYAHDQQLGSFPVVRRYCQGYKKLYFYLLDMTMLNASIIHRALNPQKKRERYTSFRVNIAEEMLLKIKLPSYPTRGCLSQGNKPLRLQSMQWAHFPSKIPPTNKKAAPSRRCKVCSTRGVRKETCYECEQCKIALHVDDCFKIYHTSVLL</sequence>
<comment type="caution">
    <text evidence="3">The sequence shown here is derived from an EMBL/GenBank/DDBJ whole genome shotgun (WGS) entry which is preliminary data.</text>
</comment>
<dbReference type="InterPro" id="IPR029526">
    <property type="entry name" value="PGBD"/>
</dbReference>
<dbReference type="PANTHER" id="PTHR46599:SF3">
    <property type="entry name" value="PIGGYBAC TRANSPOSABLE ELEMENT-DERIVED PROTEIN 4"/>
    <property type="match status" value="1"/>
</dbReference>
<evidence type="ECO:0000259" key="2">
    <source>
        <dbReference type="Pfam" id="PF13843"/>
    </source>
</evidence>
<dbReference type="EMBL" id="NEVH01002584">
    <property type="protein sequence ID" value="PNF41853.1"/>
    <property type="molecule type" value="Genomic_DNA"/>
</dbReference>
<proteinExistence type="predicted"/>
<organism evidence="3 4">
    <name type="scientific">Cryptotermes secundus</name>
    <dbReference type="NCBI Taxonomy" id="105785"/>
    <lineage>
        <taxon>Eukaryota</taxon>
        <taxon>Metazoa</taxon>
        <taxon>Ecdysozoa</taxon>
        <taxon>Arthropoda</taxon>
        <taxon>Hexapoda</taxon>
        <taxon>Insecta</taxon>
        <taxon>Pterygota</taxon>
        <taxon>Neoptera</taxon>
        <taxon>Polyneoptera</taxon>
        <taxon>Dictyoptera</taxon>
        <taxon>Blattodea</taxon>
        <taxon>Blattoidea</taxon>
        <taxon>Termitoidae</taxon>
        <taxon>Kalotermitidae</taxon>
        <taxon>Cryptotermitinae</taxon>
        <taxon>Cryptotermes</taxon>
    </lineage>
</organism>
<dbReference type="Pfam" id="PF13843">
    <property type="entry name" value="DDE_Tnp_1_7"/>
    <property type="match status" value="1"/>
</dbReference>
<evidence type="ECO:0000313" key="4">
    <source>
        <dbReference type="Proteomes" id="UP000235965"/>
    </source>
</evidence>
<name>A0A2J7RLZ2_9NEOP</name>
<accession>A0A2J7RLZ2</accession>
<feature type="region of interest" description="Disordered" evidence="1">
    <location>
        <begin position="138"/>
        <end position="160"/>
    </location>
</feature>
<feature type="domain" description="PiggyBac transposable element-derived protein" evidence="2">
    <location>
        <begin position="213"/>
        <end position="565"/>
    </location>
</feature>
<keyword evidence="4" id="KW-1185">Reference proteome</keyword>
<dbReference type="AlphaFoldDB" id="A0A2J7RLZ2"/>
<protein>
    <recommendedName>
        <fullName evidence="2">PiggyBac transposable element-derived protein domain-containing protein</fullName>
    </recommendedName>
</protein>
<dbReference type="InParanoid" id="A0A2J7RLZ2"/>
<dbReference type="OrthoDB" id="8194810at2759"/>
<dbReference type="PANTHER" id="PTHR46599">
    <property type="entry name" value="PIGGYBAC TRANSPOSABLE ELEMENT-DERIVED PROTEIN 4"/>
    <property type="match status" value="1"/>
</dbReference>
<gene>
    <name evidence="3" type="ORF">B7P43_G15799</name>
</gene>
<dbReference type="Proteomes" id="UP000235965">
    <property type="component" value="Unassembled WGS sequence"/>
</dbReference>
<evidence type="ECO:0000313" key="3">
    <source>
        <dbReference type="EMBL" id="PNF41851.1"/>
    </source>
</evidence>
<dbReference type="EMBL" id="NEVH01002584">
    <property type="protein sequence ID" value="PNF41854.1"/>
    <property type="molecule type" value="Genomic_DNA"/>
</dbReference>
<reference evidence="3 4" key="1">
    <citation type="submission" date="2017-12" db="EMBL/GenBank/DDBJ databases">
        <title>Hemimetabolous genomes reveal molecular basis of termite eusociality.</title>
        <authorList>
            <person name="Harrison M.C."/>
            <person name="Jongepier E."/>
            <person name="Robertson H.M."/>
            <person name="Arning N."/>
            <person name="Bitard-Feildel T."/>
            <person name="Chao H."/>
            <person name="Childers C.P."/>
            <person name="Dinh H."/>
            <person name="Doddapaneni H."/>
            <person name="Dugan S."/>
            <person name="Gowin J."/>
            <person name="Greiner C."/>
            <person name="Han Y."/>
            <person name="Hu H."/>
            <person name="Hughes D.S.T."/>
            <person name="Huylmans A.-K."/>
            <person name="Kemena C."/>
            <person name="Kremer L.P.M."/>
            <person name="Lee S.L."/>
            <person name="Lopez-Ezquerra A."/>
            <person name="Mallet L."/>
            <person name="Monroy-Kuhn J.M."/>
            <person name="Moser A."/>
            <person name="Murali S.C."/>
            <person name="Muzny D.M."/>
            <person name="Otani S."/>
            <person name="Piulachs M.-D."/>
            <person name="Poelchau M."/>
            <person name="Qu J."/>
            <person name="Schaub F."/>
            <person name="Wada-Katsumata A."/>
            <person name="Worley K.C."/>
            <person name="Xie Q."/>
            <person name="Ylla G."/>
            <person name="Poulsen M."/>
            <person name="Gibbs R.A."/>
            <person name="Schal C."/>
            <person name="Richards S."/>
            <person name="Belles X."/>
            <person name="Korb J."/>
            <person name="Bornberg-Bauer E."/>
        </authorList>
    </citation>
    <scope>NUCLEOTIDE SEQUENCE [LARGE SCALE GENOMIC DNA]</scope>
    <source>
        <tissue evidence="3">Whole body</tissue>
    </source>
</reference>
<dbReference type="EMBL" id="NEVH01002584">
    <property type="protein sequence ID" value="PNF41851.1"/>
    <property type="molecule type" value="Genomic_DNA"/>
</dbReference>